<proteinExistence type="predicted"/>
<sequence length="1042" mass="115520">MATLPTNKRTSKNSTEESPNGAFKTPTAQHVRSPITIDLTTFNIVQPGGSSDDTTSAPDMSSTKEVICKLRCREEEQLQKCIGVIKTMKAAIGRQKNVSMDVKNGLKELEEAVDMISDCRRRWKKAELQTREHAQKTSEPATKMQATSATDNKNVEKKEVHPSENVWMKDRAGRRKQAQEEKKAAAKASDSKQQQKIAGGQRKDDATDKKKPKKNKQKNRNTKPRLDALLVKPAQGKSYADVLRELRSNAKPEETGTEIKAVRKTRAGDMLLELGPSTKDTAGFSSALKKILGEKANISTLEPKETLEFRDLDCLTTTEEVRAAVRAKLGDMDGESPNDERETSKKSVTKGVAMSFGFRKRPVSSQYTGNPIAARRLASADIDRNGNNGDTEPLTTNAVPSGRTTPRLAPPKKEPNASRVSRFGFRHTNANRLNKISDVNAAPSPTHIENKNNNLSGMRVKTAFTEKVTSPVDSNKNSTQEAVFRNIQKQINPTKFTLQSSDLPKPQYPVHVVETKTAKTLANTNRKVTTTLQQQQREQQENRDETSSKDGSLTEDSGVGSHLSTNNHEGDSGRNGENENNSPTFGSRRIRQKQRTLDVVVTGNTFNVKDFDDTSEPVIPLPRLPSAFQTYNTGIVRERALEYERNIDRSRRKISLTSSDGDLGEEEKTMKENYRTEKIFVSKPTPIKFFLKSTRHGFHDNSPPSSDDQLWGNAGEAMADEFSCSFSSSDESKDKEQPPILAQTNNTVADAFETLMNASLTNSLPKNEIRNVLLTIEDPKFAAVAAASKSSVLLDDETSPTDSLVCSYSESQEEYRKKMNQSSSMSKDINDKLTLSPSSPGTPTNASNSLSLSDGKDFLIDDEIADQPALVFDETLTACNSDNTQHNSENNTLIESTPKVKRKTFPAFEQSPLLNRNRKTFLSRTDSVETLSTCESIASDDLMMDYDVSQGSGMDDTFDRSEKRTSLYFSEDSGRIMNECGKNDTREWSTLFGNLDKALPKHRYTVRKGATKEGSVKARQSDNMFETDINIMNVSAVGDPVI</sequence>
<evidence type="ECO:0000313" key="1">
    <source>
        <dbReference type="EMBL" id="KAI4459604.1"/>
    </source>
</evidence>
<gene>
    <name evidence="1" type="ORF">MML48_6g00009291</name>
</gene>
<evidence type="ECO:0000313" key="2">
    <source>
        <dbReference type="Proteomes" id="UP001056778"/>
    </source>
</evidence>
<reference evidence="1" key="1">
    <citation type="submission" date="2022-04" db="EMBL/GenBank/DDBJ databases">
        <title>Chromosome-scale genome assembly of Holotrichia oblita Faldermann.</title>
        <authorList>
            <person name="Rongchong L."/>
        </authorList>
    </citation>
    <scope>NUCLEOTIDE SEQUENCE</scope>
    <source>
        <strain evidence="1">81SQS9</strain>
    </source>
</reference>
<accession>A0ACB9SYK2</accession>
<organism evidence="1 2">
    <name type="scientific">Holotrichia oblita</name>
    <name type="common">Chafer beetle</name>
    <dbReference type="NCBI Taxonomy" id="644536"/>
    <lineage>
        <taxon>Eukaryota</taxon>
        <taxon>Metazoa</taxon>
        <taxon>Ecdysozoa</taxon>
        <taxon>Arthropoda</taxon>
        <taxon>Hexapoda</taxon>
        <taxon>Insecta</taxon>
        <taxon>Pterygota</taxon>
        <taxon>Neoptera</taxon>
        <taxon>Endopterygota</taxon>
        <taxon>Coleoptera</taxon>
        <taxon>Polyphaga</taxon>
        <taxon>Scarabaeiformia</taxon>
        <taxon>Scarabaeidae</taxon>
        <taxon>Melolonthinae</taxon>
        <taxon>Holotrichia</taxon>
    </lineage>
</organism>
<dbReference type="EMBL" id="CM043020">
    <property type="protein sequence ID" value="KAI4459604.1"/>
    <property type="molecule type" value="Genomic_DNA"/>
</dbReference>
<comment type="caution">
    <text evidence="1">The sequence shown here is derived from an EMBL/GenBank/DDBJ whole genome shotgun (WGS) entry which is preliminary data.</text>
</comment>
<dbReference type="Proteomes" id="UP001056778">
    <property type="component" value="Chromosome 6"/>
</dbReference>
<protein>
    <submittedName>
        <fullName evidence="1">Uncharacterized protein</fullName>
    </submittedName>
</protein>
<name>A0ACB9SYK2_HOLOL</name>
<keyword evidence="2" id="KW-1185">Reference proteome</keyword>